<gene>
    <name evidence="8" type="ORF">AFL01nite_28960</name>
</gene>
<feature type="transmembrane region" description="Helical" evidence="7">
    <location>
        <begin position="82"/>
        <end position="103"/>
    </location>
</feature>
<evidence type="ECO:0000313" key="9">
    <source>
        <dbReference type="Proteomes" id="UP000321769"/>
    </source>
</evidence>
<feature type="transmembrane region" description="Helical" evidence="7">
    <location>
        <begin position="418"/>
        <end position="437"/>
    </location>
</feature>
<evidence type="ECO:0000256" key="3">
    <source>
        <dbReference type="ARBA" id="ARBA00022692"/>
    </source>
</evidence>
<feature type="transmembrane region" description="Helical" evidence="7">
    <location>
        <begin position="197"/>
        <end position="217"/>
    </location>
</feature>
<feature type="transmembrane region" description="Helical" evidence="7">
    <location>
        <begin position="449"/>
        <end position="468"/>
    </location>
</feature>
<dbReference type="EMBL" id="BJZQ01000022">
    <property type="protein sequence ID" value="GEO90569.1"/>
    <property type="molecule type" value="Genomic_DNA"/>
</dbReference>
<feature type="transmembrane region" description="Helical" evidence="7">
    <location>
        <begin position="294"/>
        <end position="318"/>
    </location>
</feature>
<feature type="transmembrane region" description="Helical" evidence="7">
    <location>
        <begin position="124"/>
        <end position="147"/>
    </location>
</feature>
<sequence length="506" mass="53824">MIHGRDGTRLRPRPGGSSIGAMSLFRTKSIEQSIAETEEPEHQLKRELSARDLMVFGVGVIIGTGIFVLTGQEAHQHAGPAIVISFLIAGAVCALAALCYAEFAATVPVAGSAYTFSYATLGEFVAWIIGWDLLLELALGAAVVARGWSGYLQELLELPTQVAGDQAVVDVAAIAIVVLLSFLVIAGTKLSSSVTSVFVLIKVSVVLFVVVAGLFYVKAANYRPFIPDAEPAELAKGADQPLLQAVFGMAPTAFGVMGIVAAASVVFFSYIGFDVVATTAEETKNPQRDVPRGILGSLIICTVLYMAVSFVITGMLNYSDDRMNTGAPLAEAFSANGIEWAANLISLGAVAGMTTTILVLLLGQSRILFAMCRDGLLPRQLAKVHPKYGTPHRITIITTVFVAILAGFVPLAELSHLVSIGTLFAFVLVSAGVLILRRTRPDLERAFRVPAAPLVAGGSILTCIWLMLNLSLLTWERFAIWMVLGVVIYAAYGRRHARLGQSSSTL</sequence>
<dbReference type="GO" id="GO:0016020">
    <property type="term" value="C:membrane"/>
    <property type="evidence" value="ECO:0007669"/>
    <property type="project" value="UniProtKB-SubCell"/>
</dbReference>
<name>A0A512HYN5_9ACTN</name>
<reference evidence="8 9" key="1">
    <citation type="submission" date="2019-07" db="EMBL/GenBank/DDBJ databases">
        <title>Whole genome shotgun sequence of Aeromicrobium flavum NBRC 107625.</title>
        <authorList>
            <person name="Hosoyama A."/>
            <person name="Uohara A."/>
            <person name="Ohji S."/>
            <person name="Ichikawa N."/>
        </authorList>
    </citation>
    <scope>NUCLEOTIDE SEQUENCE [LARGE SCALE GENOMIC DNA]</scope>
    <source>
        <strain evidence="8 9">NBRC 107625</strain>
    </source>
</reference>
<keyword evidence="4 7" id="KW-1133">Transmembrane helix</keyword>
<protein>
    <submittedName>
        <fullName evidence="8">Amino acid permease</fullName>
    </submittedName>
</protein>
<feature type="transmembrane region" description="Helical" evidence="7">
    <location>
        <begin position="394"/>
        <end position="412"/>
    </location>
</feature>
<organism evidence="8 9">
    <name type="scientific">Aeromicrobium flavum</name>
    <dbReference type="NCBI Taxonomy" id="416568"/>
    <lineage>
        <taxon>Bacteria</taxon>
        <taxon>Bacillati</taxon>
        <taxon>Actinomycetota</taxon>
        <taxon>Actinomycetes</taxon>
        <taxon>Propionibacteriales</taxon>
        <taxon>Nocardioidaceae</taxon>
        <taxon>Aeromicrobium</taxon>
    </lineage>
</organism>
<dbReference type="Pfam" id="PF13520">
    <property type="entry name" value="AA_permease_2"/>
    <property type="match status" value="1"/>
</dbReference>
<keyword evidence="3 7" id="KW-0812">Transmembrane</keyword>
<dbReference type="AlphaFoldDB" id="A0A512HYN5"/>
<dbReference type="Proteomes" id="UP000321769">
    <property type="component" value="Unassembled WGS sequence"/>
</dbReference>
<feature type="region of interest" description="Disordered" evidence="6">
    <location>
        <begin position="1"/>
        <end position="20"/>
    </location>
</feature>
<evidence type="ECO:0000256" key="7">
    <source>
        <dbReference type="SAM" id="Phobius"/>
    </source>
</evidence>
<accession>A0A512HYN5</accession>
<keyword evidence="2" id="KW-0813">Transport</keyword>
<evidence type="ECO:0000256" key="2">
    <source>
        <dbReference type="ARBA" id="ARBA00022448"/>
    </source>
</evidence>
<comment type="caution">
    <text evidence="8">The sequence shown here is derived from an EMBL/GenBank/DDBJ whole genome shotgun (WGS) entry which is preliminary data.</text>
</comment>
<comment type="subcellular location">
    <subcellularLocation>
        <location evidence="1">Membrane</location>
        <topology evidence="1">Multi-pass membrane protein</topology>
    </subcellularLocation>
</comment>
<keyword evidence="9" id="KW-1185">Reference proteome</keyword>
<feature type="transmembrane region" description="Helical" evidence="7">
    <location>
        <begin position="338"/>
        <end position="363"/>
    </location>
</feature>
<dbReference type="InterPro" id="IPR002293">
    <property type="entry name" value="AA/rel_permease1"/>
</dbReference>
<dbReference type="PANTHER" id="PTHR43243:SF4">
    <property type="entry name" value="CATIONIC AMINO ACID TRANSPORTER 4"/>
    <property type="match status" value="1"/>
</dbReference>
<dbReference type="PIRSF" id="PIRSF006060">
    <property type="entry name" value="AA_transporter"/>
    <property type="match status" value="1"/>
</dbReference>
<dbReference type="PANTHER" id="PTHR43243">
    <property type="entry name" value="INNER MEMBRANE TRANSPORTER YGJI-RELATED"/>
    <property type="match status" value="1"/>
</dbReference>
<evidence type="ECO:0000313" key="8">
    <source>
        <dbReference type="EMBL" id="GEO90569.1"/>
    </source>
</evidence>
<evidence type="ECO:0000256" key="6">
    <source>
        <dbReference type="SAM" id="MobiDB-lite"/>
    </source>
</evidence>
<evidence type="ECO:0000256" key="5">
    <source>
        <dbReference type="ARBA" id="ARBA00023136"/>
    </source>
</evidence>
<feature type="transmembrane region" description="Helical" evidence="7">
    <location>
        <begin position="167"/>
        <end position="185"/>
    </location>
</feature>
<dbReference type="Gene3D" id="1.20.1740.10">
    <property type="entry name" value="Amino acid/polyamine transporter I"/>
    <property type="match status" value="1"/>
</dbReference>
<keyword evidence="5 7" id="KW-0472">Membrane</keyword>
<evidence type="ECO:0000256" key="4">
    <source>
        <dbReference type="ARBA" id="ARBA00022989"/>
    </source>
</evidence>
<proteinExistence type="predicted"/>
<feature type="transmembrane region" description="Helical" evidence="7">
    <location>
        <begin position="53"/>
        <end position="70"/>
    </location>
</feature>
<feature type="transmembrane region" description="Helical" evidence="7">
    <location>
        <begin position="252"/>
        <end position="273"/>
    </location>
</feature>
<feature type="transmembrane region" description="Helical" evidence="7">
    <location>
        <begin position="474"/>
        <end position="492"/>
    </location>
</feature>
<evidence type="ECO:0000256" key="1">
    <source>
        <dbReference type="ARBA" id="ARBA00004141"/>
    </source>
</evidence>
<dbReference type="GO" id="GO:0015171">
    <property type="term" value="F:amino acid transmembrane transporter activity"/>
    <property type="evidence" value="ECO:0007669"/>
    <property type="project" value="TreeGrafter"/>
</dbReference>